<dbReference type="PANTHER" id="PTHR21060:SF21">
    <property type="entry name" value="ACETATE KINASE"/>
    <property type="match status" value="1"/>
</dbReference>
<proteinExistence type="inferred from homology"/>
<evidence type="ECO:0000256" key="9">
    <source>
        <dbReference type="HAMAP-Rule" id="MF_00020"/>
    </source>
</evidence>
<keyword evidence="3 9" id="KW-0808">Transferase</keyword>
<feature type="binding site" evidence="9">
    <location>
        <begin position="205"/>
        <end position="209"/>
    </location>
    <ligand>
        <name>ATP</name>
        <dbReference type="ChEBI" id="CHEBI:30616"/>
    </ligand>
</feature>
<comment type="function">
    <text evidence="9">Catalyzes the formation of acetyl phosphate from acetate and ATP. Can also catalyze the reverse reaction.</text>
</comment>
<dbReference type="GO" id="GO:0005829">
    <property type="term" value="C:cytosol"/>
    <property type="evidence" value="ECO:0007669"/>
    <property type="project" value="TreeGrafter"/>
</dbReference>
<evidence type="ECO:0000313" key="12">
    <source>
        <dbReference type="Proteomes" id="UP000264702"/>
    </source>
</evidence>
<gene>
    <name evidence="9" type="primary">ackA</name>
    <name evidence="11" type="ORF">D0Y96_00065</name>
</gene>
<dbReference type="GO" id="GO:0006085">
    <property type="term" value="P:acetyl-CoA biosynthetic process"/>
    <property type="evidence" value="ECO:0007669"/>
    <property type="project" value="UniProtKB-UniRule"/>
</dbReference>
<evidence type="ECO:0000256" key="6">
    <source>
        <dbReference type="ARBA" id="ARBA00022777"/>
    </source>
</evidence>
<dbReference type="GO" id="GO:0006083">
    <property type="term" value="P:acetate metabolic process"/>
    <property type="evidence" value="ECO:0007669"/>
    <property type="project" value="TreeGrafter"/>
</dbReference>
<evidence type="ECO:0000256" key="1">
    <source>
        <dbReference type="ARBA" id="ARBA00008748"/>
    </source>
</evidence>
<accession>A0A372ISV8</accession>
<evidence type="ECO:0000256" key="5">
    <source>
        <dbReference type="ARBA" id="ARBA00022741"/>
    </source>
</evidence>
<dbReference type="PANTHER" id="PTHR21060">
    <property type="entry name" value="ACETATE KINASE"/>
    <property type="match status" value="1"/>
</dbReference>
<dbReference type="Pfam" id="PF00871">
    <property type="entry name" value="Acetate_kinase"/>
    <property type="match status" value="1"/>
</dbReference>
<feature type="site" description="Transition state stabilizer" evidence="9">
    <location>
        <position position="238"/>
    </location>
</feature>
<comment type="cofactor">
    <cofactor evidence="9">
        <name>Mg(2+)</name>
        <dbReference type="ChEBI" id="CHEBI:18420"/>
    </cofactor>
    <cofactor evidence="9">
        <name>Mn(2+)</name>
        <dbReference type="ChEBI" id="CHEBI:29035"/>
    </cofactor>
    <text evidence="9">Mg(2+). Can also accept Mn(2+).</text>
</comment>
<feature type="binding site" evidence="9">
    <location>
        <position position="367"/>
    </location>
    <ligand>
        <name>Mg(2+)</name>
        <dbReference type="ChEBI" id="CHEBI:18420"/>
    </ligand>
</feature>
<dbReference type="GO" id="GO:0005524">
    <property type="term" value="F:ATP binding"/>
    <property type="evidence" value="ECO:0007669"/>
    <property type="project" value="UniProtKB-KW"/>
</dbReference>
<evidence type="ECO:0000313" key="11">
    <source>
        <dbReference type="EMBL" id="RFU18022.1"/>
    </source>
</evidence>
<sequence>MPDFASSPVLVLNSGSSSLKFGLFAERDGEETALLTGGADGIGQSGGTLHISDAAGSTLLSESYTLSSQQHAFSRAAEALLKFTGEAPHSIGHRVVHGGPHLRTHQRITDQVIRTLGESVHFAPLHIPVSLDLIADAQTQFPQAQQFACFDTAFHRTLPEIASRFPLPKQLFEKGVLRYGFHGLSYESVLHRLGGAIPARAICAHLGSGASLVALRDGHSIDTSMGLTPTGGIPMATRTGDLDPGVLLFLLRNEHLDADALEDLLNRRSGLTAISGGLADMRKLQESMQQNNAGAALAIQIFVAGVRKTIGAYAAELGGLDLLIFTGGIGEHSPFIRHLICENLAFLGIERDGEDSYTKIRVMPSEEEVQIARHCRRLLREQTQPRA</sequence>
<keyword evidence="12" id="KW-1185">Reference proteome</keyword>
<dbReference type="GO" id="GO:0000287">
    <property type="term" value="F:magnesium ion binding"/>
    <property type="evidence" value="ECO:0007669"/>
    <property type="project" value="UniProtKB-UniRule"/>
</dbReference>
<evidence type="ECO:0000256" key="7">
    <source>
        <dbReference type="ARBA" id="ARBA00022840"/>
    </source>
</evidence>
<evidence type="ECO:0000256" key="4">
    <source>
        <dbReference type="ARBA" id="ARBA00022723"/>
    </source>
</evidence>
<feature type="binding site" evidence="9">
    <location>
        <position position="94"/>
    </location>
    <ligand>
        <name>substrate</name>
    </ligand>
</feature>
<protein>
    <recommendedName>
        <fullName evidence="9">Acetate kinase</fullName>
        <ecNumber evidence="9">2.7.2.1</ecNumber>
    </recommendedName>
    <alternativeName>
        <fullName evidence="9">Acetokinase</fullName>
    </alternativeName>
</protein>
<name>A0A372ISV8_9BACT</name>
<keyword evidence="7 9" id="KW-0067">ATP-binding</keyword>
<comment type="subcellular location">
    <subcellularLocation>
        <location evidence="9">Cytoplasm</location>
    </subcellularLocation>
</comment>
<keyword evidence="4 9" id="KW-0479">Metal-binding</keyword>
<dbReference type="AlphaFoldDB" id="A0A372ISV8"/>
<evidence type="ECO:0000256" key="10">
    <source>
        <dbReference type="RuleBase" id="RU003835"/>
    </source>
</evidence>
<comment type="pathway">
    <text evidence="9">Metabolic intermediate biosynthesis; acetyl-CoA biosynthesis; acetyl-CoA from acetate: step 1/2.</text>
</comment>
<dbReference type="PIRSF" id="PIRSF000722">
    <property type="entry name" value="Acetate_prop_kin"/>
    <property type="match status" value="1"/>
</dbReference>
<dbReference type="InterPro" id="IPR043129">
    <property type="entry name" value="ATPase_NBD"/>
</dbReference>
<dbReference type="InterPro" id="IPR000890">
    <property type="entry name" value="Aliphatic_acid_kin_short-chain"/>
</dbReference>
<feature type="binding site" evidence="9">
    <location>
        <begin position="328"/>
        <end position="332"/>
    </location>
    <ligand>
        <name>ATP</name>
        <dbReference type="ChEBI" id="CHEBI:30616"/>
    </ligand>
</feature>
<feature type="binding site" evidence="9">
    <location>
        <position position="20"/>
    </location>
    <ligand>
        <name>ATP</name>
        <dbReference type="ChEBI" id="CHEBI:30616"/>
    </ligand>
</feature>
<dbReference type="OrthoDB" id="9802453at2"/>
<dbReference type="UniPathway" id="UPA00340">
    <property type="reaction ID" value="UER00458"/>
</dbReference>
<dbReference type="RefSeq" id="WP_117297028.1">
    <property type="nucleotide sequence ID" value="NZ_QVQT02000001.1"/>
</dbReference>
<keyword evidence="5 9" id="KW-0547">Nucleotide-binding</keyword>
<dbReference type="Proteomes" id="UP000264702">
    <property type="component" value="Unassembled WGS sequence"/>
</dbReference>
<dbReference type="EC" id="2.7.2.1" evidence="9"/>
<dbReference type="InterPro" id="IPR004372">
    <property type="entry name" value="Ac/propionate_kinase"/>
</dbReference>
<comment type="caution">
    <text evidence="11">The sequence shown here is derived from an EMBL/GenBank/DDBJ whole genome shotgun (WGS) entry which is preliminary data.</text>
</comment>
<dbReference type="PROSITE" id="PS01076">
    <property type="entry name" value="ACETATE_KINASE_2"/>
    <property type="match status" value="1"/>
</dbReference>
<feature type="active site" description="Proton donor/acceptor" evidence="9">
    <location>
        <position position="151"/>
    </location>
</feature>
<dbReference type="EMBL" id="QVQT01000001">
    <property type="protein sequence ID" value="RFU18022.1"/>
    <property type="molecule type" value="Genomic_DNA"/>
</dbReference>
<comment type="subunit">
    <text evidence="9">Homodimer.</text>
</comment>
<dbReference type="Gene3D" id="3.30.420.40">
    <property type="match status" value="2"/>
</dbReference>
<organism evidence="11 12">
    <name type="scientific">Paracidobacterium acidisoli</name>
    <dbReference type="NCBI Taxonomy" id="2303751"/>
    <lineage>
        <taxon>Bacteria</taxon>
        <taxon>Pseudomonadati</taxon>
        <taxon>Acidobacteriota</taxon>
        <taxon>Terriglobia</taxon>
        <taxon>Terriglobales</taxon>
        <taxon>Acidobacteriaceae</taxon>
        <taxon>Paracidobacterium</taxon>
    </lineage>
</organism>
<keyword evidence="8 9" id="KW-0460">Magnesium</keyword>
<evidence type="ECO:0000256" key="2">
    <source>
        <dbReference type="ARBA" id="ARBA00022490"/>
    </source>
</evidence>
<evidence type="ECO:0000256" key="8">
    <source>
        <dbReference type="ARBA" id="ARBA00022842"/>
    </source>
</evidence>
<dbReference type="GO" id="GO:0008776">
    <property type="term" value="F:acetate kinase activity"/>
    <property type="evidence" value="ECO:0007669"/>
    <property type="project" value="UniProtKB-UniRule"/>
</dbReference>
<dbReference type="PRINTS" id="PR00471">
    <property type="entry name" value="ACETATEKNASE"/>
</dbReference>
<dbReference type="PROSITE" id="PS01075">
    <property type="entry name" value="ACETATE_KINASE_1"/>
    <property type="match status" value="1"/>
</dbReference>
<comment type="catalytic activity">
    <reaction evidence="9">
        <text>acetate + ATP = acetyl phosphate + ADP</text>
        <dbReference type="Rhea" id="RHEA:11352"/>
        <dbReference type="ChEBI" id="CHEBI:22191"/>
        <dbReference type="ChEBI" id="CHEBI:30089"/>
        <dbReference type="ChEBI" id="CHEBI:30616"/>
        <dbReference type="ChEBI" id="CHEBI:456216"/>
        <dbReference type="EC" id="2.7.2.1"/>
    </reaction>
</comment>
<feature type="binding site" evidence="9">
    <location>
        <position position="13"/>
    </location>
    <ligand>
        <name>Mg(2+)</name>
        <dbReference type="ChEBI" id="CHEBI:18420"/>
    </ligand>
</feature>
<comment type="similarity">
    <text evidence="1 9 10">Belongs to the acetokinase family.</text>
</comment>
<evidence type="ECO:0000256" key="3">
    <source>
        <dbReference type="ARBA" id="ARBA00022679"/>
    </source>
</evidence>
<dbReference type="HAMAP" id="MF_00020">
    <property type="entry name" value="Acetate_kinase"/>
    <property type="match status" value="1"/>
</dbReference>
<dbReference type="NCBIfam" id="TIGR00016">
    <property type="entry name" value="ackA"/>
    <property type="match status" value="1"/>
</dbReference>
<keyword evidence="2 9" id="KW-0963">Cytoplasm</keyword>
<feature type="binding site" evidence="9">
    <location>
        <begin position="280"/>
        <end position="282"/>
    </location>
    <ligand>
        <name>ATP</name>
        <dbReference type="ChEBI" id="CHEBI:30616"/>
    </ligand>
</feature>
<dbReference type="InterPro" id="IPR023865">
    <property type="entry name" value="Aliphatic_acid_kinase_CS"/>
</dbReference>
<keyword evidence="6 9" id="KW-0418">Kinase</keyword>
<reference evidence="11 12" key="1">
    <citation type="submission" date="2018-08" db="EMBL/GenBank/DDBJ databases">
        <title>Acidipila sp. 4G-K13, an acidobacterium isolated from forest soil.</title>
        <authorList>
            <person name="Gao Z.-H."/>
            <person name="Qiu L.-H."/>
        </authorList>
    </citation>
    <scope>NUCLEOTIDE SEQUENCE [LARGE SCALE GENOMIC DNA]</scope>
    <source>
        <strain evidence="11 12">4G-K13</strain>
    </source>
</reference>
<feature type="site" description="Transition state stabilizer" evidence="9">
    <location>
        <position position="182"/>
    </location>
</feature>
<dbReference type="SUPFAM" id="SSF53067">
    <property type="entry name" value="Actin-like ATPase domain"/>
    <property type="match status" value="2"/>
</dbReference>